<comment type="caution">
    <text evidence="3">The sequence shown here is derived from an EMBL/GenBank/DDBJ whole genome shotgun (WGS) entry which is preliminary data.</text>
</comment>
<dbReference type="InterPro" id="IPR050921">
    <property type="entry name" value="T4SS_GSP_E_ATPase"/>
</dbReference>
<proteinExistence type="inferred from homology"/>
<dbReference type="CDD" id="cd01131">
    <property type="entry name" value="PilT"/>
    <property type="match status" value="1"/>
</dbReference>
<dbReference type="InterPro" id="IPR027417">
    <property type="entry name" value="P-loop_NTPase"/>
</dbReference>
<dbReference type="EMBL" id="JBHRSZ010000002">
    <property type="protein sequence ID" value="MFC3149806.1"/>
    <property type="molecule type" value="Genomic_DNA"/>
</dbReference>
<dbReference type="Gene3D" id="3.40.50.300">
    <property type="entry name" value="P-loop containing nucleotide triphosphate hydrolases"/>
    <property type="match status" value="1"/>
</dbReference>
<dbReference type="InterPro" id="IPR001482">
    <property type="entry name" value="T2SS/T4SS_dom"/>
</dbReference>
<evidence type="ECO:0000313" key="3">
    <source>
        <dbReference type="EMBL" id="MFC3149806.1"/>
    </source>
</evidence>
<sequence length="363" mass="41332">MDVSRYLTYMVEKDASDLFFSANAPVLLRVKNETRPINPDTVLDSNDVKEMAYSLLTDNLIERFEKELELNAGITVDDIGRFRVSLLQQRRTVSAVIRLIHTTPPTVEELHLPPILEDLVEERRGLILVAGATGSGKSSTLAAMLNHRNESAHGHILTIEDPIEYLHDYKKCIINQRELGVDTHSYSEALKNAVRDAPDVILIGEIRDEETMRNAITFAETGHLCLATIHASNAIETLDRVVNFFPESYHHQVLMDLSRNLNAIICQRLIRGKDSLWPAVELIQNSPYIQDLIQKGEFDQIKEAISRRTQDRDKAITFDNSLIQLYLEGRISREEAICSADSKHNMSVQLRLLDERLGRRHQM</sequence>
<dbReference type="Proteomes" id="UP001595476">
    <property type="component" value="Unassembled WGS sequence"/>
</dbReference>
<accession>A0ABV7HAT6</accession>
<dbReference type="PROSITE" id="PS00662">
    <property type="entry name" value="T2SP_E"/>
    <property type="match status" value="1"/>
</dbReference>
<dbReference type="RefSeq" id="WP_386715441.1">
    <property type="nucleotide sequence ID" value="NZ_JBHRSZ010000002.1"/>
</dbReference>
<dbReference type="InterPro" id="IPR006321">
    <property type="entry name" value="PilT/PilU"/>
</dbReference>
<protein>
    <submittedName>
        <fullName evidence="3">PilT/PilU family type 4a pilus ATPase</fullName>
    </submittedName>
</protein>
<name>A0ABV7HAT6_9GAMM</name>
<gene>
    <name evidence="3" type="ORF">ACFOEK_02065</name>
</gene>
<keyword evidence="4" id="KW-1185">Reference proteome</keyword>
<evidence type="ECO:0000259" key="2">
    <source>
        <dbReference type="PROSITE" id="PS00662"/>
    </source>
</evidence>
<reference evidence="4" key="1">
    <citation type="journal article" date="2019" name="Int. J. Syst. Evol. Microbiol.">
        <title>The Global Catalogue of Microorganisms (GCM) 10K type strain sequencing project: providing services to taxonomists for standard genome sequencing and annotation.</title>
        <authorList>
            <consortium name="The Broad Institute Genomics Platform"/>
            <consortium name="The Broad Institute Genome Sequencing Center for Infectious Disease"/>
            <person name="Wu L."/>
            <person name="Ma J."/>
        </authorList>
    </citation>
    <scope>NUCLEOTIDE SEQUENCE [LARGE SCALE GENOMIC DNA]</scope>
    <source>
        <strain evidence="4">KCTC 52438</strain>
    </source>
</reference>
<dbReference type="SUPFAM" id="SSF52540">
    <property type="entry name" value="P-loop containing nucleoside triphosphate hydrolases"/>
    <property type="match status" value="1"/>
</dbReference>
<dbReference type="PANTHER" id="PTHR30486:SF12">
    <property type="entry name" value="TYPE IV PILUS ATPASE PILU"/>
    <property type="match status" value="1"/>
</dbReference>
<feature type="domain" description="Bacterial type II secretion system protein E" evidence="2">
    <location>
        <begin position="194"/>
        <end position="208"/>
    </location>
</feature>
<dbReference type="NCBIfam" id="TIGR01420">
    <property type="entry name" value="pilT_fam"/>
    <property type="match status" value="1"/>
</dbReference>
<dbReference type="Pfam" id="PF00437">
    <property type="entry name" value="T2SSE"/>
    <property type="match status" value="1"/>
</dbReference>
<evidence type="ECO:0000313" key="4">
    <source>
        <dbReference type="Proteomes" id="UP001595476"/>
    </source>
</evidence>
<dbReference type="PANTHER" id="PTHR30486">
    <property type="entry name" value="TWITCHING MOTILITY PROTEIN PILT"/>
    <property type="match status" value="1"/>
</dbReference>
<comment type="similarity">
    <text evidence="1">Belongs to the GSP E family.</text>
</comment>
<dbReference type="Gene3D" id="3.30.450.90">
    <property type="match status" value="1"/>
</dbReference>
<organism evidence="3 4">
    <name type="scientific">Litoribrevibacter euphylliae</name>
    <dbReference type="NCBI Taxonomy" id="1834034"/>
    <lineage>
        <taxon>Bacteria</taxon>
        <taxon>Pseudomonadati</taxon>
        <taxon>Pseudomonadota</taxon>
        <taxon>Gammaproteobacteria</taxon>
        <taxon>Oceanospirillales</taxon>
        <taxon>Oceanospirillaceae</taxon>
        <taxon>Litoribrevibacter</taxon>
    </lineage>
</organism>
<evidence type="ECO:0000256" key="1">
    <source>
        <dbReference type="ARBA" id="ARBA00006611"/>
    </source>
</evidence>